<keyword evidence="3 6" id="KW-0687">Ribonucleoprotein</keyword>
<evidence type="ECO:0000256" key="4">
    <source>
        <dbReference type="ARBA" id="ARBA00035286"/>
    </source>
</evidence>
<keyword evidence="8" id="KW-1185">Reference proteome</keyword>
<evidence type="ECO:0000256" key="5">
    <source>
        <dbReference type="ARBA" id="ARBA00035506"/>
    </source>
</evidence>
<keyword evidence="2 6" id="KW-0689">Ribosomal protein</keyword>
<accession>A0ABQ9JWE9</accession>
<evidence type="ECO:0000256" key="6">
    <source>
        <dbReference type="RuleBase" id="RU004005"/>
    </source>
</evidence>
<protein>
    <recommendedName>
        <fullName evidence="4">Large ribosomal subunit protein uL22m</fullName>
    </recommendedName>
    <alternativeName>
        <fullName evidence="5">39S ribosomal protein L22, mitochondrial</fullName>
    </alternativeName>
</protein>
<dbReference type="PANTHER" id="PTHR13501">
    <property type="entry name" value="CHLOROPLAST 50S RIBOSOMAL PROTEIN L22-RELATED"/>
    <property type="match status" value="1"/>
</dbReference>
<dbReference type="Gene3D" id="3.90.470.10">
    <property type="entry name" value="Ribosomal protein L22/L17"/>
    <property type="match status" value="1"/>
</dbReference>
<dbReference type="InterPro" id="IPR047867">
    <property type="entry name" value="Ribosomal_uL22_bac/org-type"/>
</dbReference>
<organism evidence="7 8">
    <name type="scientific">Molorchus minor</name>
    <dbReference type="NCBI Taxonomy" id="1323400"/>
    <lineage>
        <taxon>Eukaryota</taxon>
        <taxon>Metazoa</taxon>
        <taxon>Ecdysozoa</taxon>
        <taxon>Arthropoda</taxon>
        <taxon>Hexapoda</taxon>
        <taxon>Insecta</taxon>
        <taxon>Pterygota</taxon>
        <taxon>Neoptera</taxon>
        <taxon>Endopterygota</taxon>
        <taxon>Coleoptera</taxon>
        <taxon>Polyphaga</taxon>
        <taxon>Cucujiformia</taxon>
        <taxon>Chrysomeloidea</taxon>
        <taxon>Cerambycidae</taxon>
        <taxon>Lamiinae</taxon>
        <taxon>Monochamini</taxon>
        <taxon>Molorchus</taxon>
    </lineage>
</organism>
<name>A0ABQ9JWE9_9CUCU</name>
<gene>
    <name evidence="7" type="ORF">NQ317_019046</name>
</gene>
<evidence type="ECO:0000256" key="3">
    <source>
        <dbReference type="ARBA" id="ARBA00023274"/>
    </source>
</evidence>
<proteinExistence type="inferred from homology"/>
<dbReference type="InterPro" id="IPR001063">
    <property type="entry name" value="Ribosomal_uL22"/>
</dbReference>
<evidence type="ECO:0000256" key="2">
    <source>
        <dbReference type="ARBA" id="ARBA00022980"/>
    </source>
</evidence>
<comment type="similarity">
    <text evidence="1 6">Belongs to the universal ribosomal protein uL22 family.</text>
</comment>
<reference evidence="7" key="1">
    <citation type="journal article" date="2023" name="Insect Mol. Biol.">
        <title>Genome sequencing provides insights into the evolution of gene families encoding plant cell wall-degrading enzymes in longhorned beetles.</title>
        <authorList>
            <person name="Shin N.R."/>
            <person name="Okamura Y."/>
            <person name="Kirsch R."/>
            <person name="Pauchet Y."/>
        </authorList>
    </citation>
    <scope>NUCLEOTIDE SEQUENCE</scope>
    <source>
        <strain evidence="7">MMC_N1</strain>
    </source>
</reference>
<dbReference type="Proteomes" id="UP001162164">
    <property type="component" value="Unassembled WGS sequence"/>
</dbReference>
<evidence type="ECO:0000313" key="7">
    <source>
        <dbReference type="EMBL" id="KAJ8982645.1"/>
    </source>
</evidence>
<dbReference type="InterPro" id="IPR036394">
    <property type="entry name" value="Ribosomal_uL22_sf"/>
</dbReference>
<dbReference type="EMBL" id="JAPWTJ010000114">
    <property type="protein sequence ID" value="KAJ8982645.1"/>
    <property type="molecule type" value="Genomic_DNA"/>
</dbReference>
<evidence type="ECO:0000256" key="1">
    <source>
        <dbReference type="ARBA" id="ARBA00009451"/>
    </source>
</evidence>
<comment type="caution">
    <text evidence="7">The sequence shown here is derived from an EMBL/GenBank/DDBJ whole genome shotgun (WGS) entry which is preliminary data.</text>
</comment>
<evidence type="ECO:0000313" key="8">
    <source>
        <dbReference type="Proteomes" id="UP001162164"/>
    </source>
</evidence>
<dbReference type="PANTHER" id="PTHR13501:SF8">
    <property type="entry name" value="LARGE RIBOSOMAL SUBUNIT PROTEIN UL22M"/>
    <property type="match status" value="1"/>
</dbReference>
<dbReference type="Pfam" id="PF00237">
    <property type="entry name" value="Ribosomal_L22"/>
    <property type="match status" value="1"/>
</dbReference>
<sequence>MALAKIQTSITSVVKKYPIFIPHVEKLHCSSTDFAWSKESTVYPPQSIEEEPRPAFVCHQRTNIKYSPWKMWYVACLVRGMPVDEAIKQLKFVAKKGSQRCTGNYRRSKGISRKRT</sequence>
<dbReference type="SUPFAM" id="SSF54843">
    <property type="entry name" value="Ribosomal protein L22"/>
    <property type="match status" value="1"/>
</dbReference>